<name>A0AB38ZM11_9VIRU</name>
<dbReference type="EMBL" id="PP130629">
    <property type="protein sequence ID" value="XAO13416.1"/>
    <property type="molecule type" value="Genomic_DNA"/>
</dbReference>
<evidence type="ECO:0000313" key="3">
    <source>
        <dbReference type="EMBL" id="XAO13416.1"/>
    </source>
</evidence>
<reference evidence="3" key="1">
    <citation type="submission" date="2024-01" db="EMBL/GenBank/DDBJ databases">
        <title>Genomic and biogeographic characterisation of Mantoniella tinhauana virus 1, the first discovered Mantoniella-infecting prasinovirus.</title>
        <authorList>
            <person name="Rey Redondo E."/>
            <person name="Yung C.C.M."/>
        </authorList>
    </citation>
    <scope>NUCLEOTIDE SEQUENCE</scope>
    <source>
        <strain evidence="3">Lau Fau Shan</strain>
    </source>
</reference>
<protein>
    <recommendedName>
        <fullName evidence="2">Potassium channel domain-containing protein</fullName>
    </recommendedName>
</protein>
<feature type="domain" description="Potassium channel" evidence="2">
    <location>
        <begin position="7"/>
        <end position="78"/>
    </location>
</feature>
<keyword evidence="1" id="KW-0472">Membrane</keyword>
<dbReference type="Pfam" id="PF07885">
    <property type="entry name" value="Ion_trans_2"/>
    <property type="match status" value="1"/>
</dbReference>
<dbReference type="InterPro" id="IPR013099">
    <property type="entry name" value="K_chnl_dom"/>
</dbReference>
<organism evidence="3">
    <name type="scientific">Mantoniella tinhauana virus 1</name>
    <dbReference type="NCBI Taxonomy" id="3111543"/>
    <lineage>
        <taxon>Viruses</taxon>
    </lineage>
</organism>
<evidence type="ECO:0000256" key="1">
    <source>
        <dbReference type="SAM" id="Phobius"/>
    </source>
</evidence>
<accession>A0AB38ZM11</accession>
<dbReference type="SUPFAM" id="SSF81324">
    <property type="entry name" value="Voltage-gated potassium channels"/>
    <property type="match status" value="1"/>
</dbReference>
<evidence type="ECO:0000259" key="2">
    <source>
        <dbReference type="Pfam" id="PF07885"/>
    </source>
</evidence>
<feature type="transmembrane region" description="Helical" evidence="1">
    <location>
        <begin position="57"/>
        <end position="74"/>
    </location>
</feature>
<dbReference type="Gene3D" id="1.10.287.70">
    <property type="match status" value="1"/>
</dbReference>
<keyword evidence="1" id="KW-1133">Transmembrane helix</keyword>
<sequence>MFWAPLLVALVYGVIYSMMNPRDFGFKSSVDPFYFSFTTMSSVGYGDFSPKTDRAKMIVMTQQVIVFVGVLTLLEKFVDPKYLN</sequence>
<keyword evidence="1" id="KW-0812">Transmembrane</keyword>
<proteinExistence type="predicted"/>